<evidence type="ECO:0000313" key="2">
    <source>
        <dbReference type="Proteomes" id="UP000595254"/>
    </source>
</evidence>
<gene>
    <name evidence="1" type="ORF">I6J18_11090</name>
</gene>
<dbReference type="KEGG" id="ppsr:I6J18_11090"/>
<proteinExistence type="predicted"/>
<sequence length="330" mass="39180">MAINECFAIMTEAMVSGALDDSTKNNLFTKLLKEAALKRYEGWSDWQAELLVMGIYVSDTPARRKKIEKRLDTMLKAVKGDKWDTRYETTRIKLLQWQLIDRFDGEIPSFEFILNHTELSAFREKAIVYYLNKKEYNEVLKLCVEGQLIDQEHSGLVTKWKQYQIEAYEGLGDMDKQRELALELMYGNDYEYFIKLKSMYEPDEWPLVREGIVTVFEKQTYPPSIYAKILIEEMLTEKLLAYCKRERYYIEQFYPYLKSEFPNEVDDLYRQFIESEAVKASDRKKYRKVCKIIKTYNNVCGADRAKVLIEHLKQIHINRPAFIDELTKLK</sequence>
<dbReference type="EMBL" id="CP068053">
    <property type="protein sequence ID" value="QQT02325.1"/>
    <property type="molecule type" value="Genomic_DNA"/>
</dbReference>
<organism evidence="1 2">
    <name type="scientific">Peribacillus psychrosaccharolyticus</name>
    <name type="common">Bacillus psychrosaccharolyticus</name>
    <dbReference type="NCBI Taxonomy" id="1407"/>
    <lineage>
        <taxon>Bacteria</taxon>
        <taxon>Bacillati</taxon>
        <taxon>Bacillota</taxon>
        <taxon>Bacilli</taxon>
        <taxon>Bacillales</taxon>
        <taxon>Bacillaceae</taxon>
        <taxon>Peribacillus</taxon>
    </lineage>
</organism>
<dbReference type="RefSeq" id="WP_201648169.1">
    <property type="nucleotide sequence ID" value="NZ_CP068053.1"/>
</dbReference>
<name>A0A974NR60_PERPY</name>
<keyword evidence="2" id="KW-1185">Reference proteome</keyword>
<accession>A0A974NR60</accession>
<dbReference type="AlphaFoldDB" id="A0A974NR60"/>
<dbReference type="Proteomes" id="UP000595254">
    <property type="component" value="Chromosome"/>
</dbReference>
<evidence type="ECO:0000313" key="1">
    <source>
        <dbReference type="EMBL" id="QQT02325.1"/>
    </source>
</evidence>
<reference evidence="1 2" key="1">
    <citation type="submission" date="2021-01" db="EMBL/GenBank/DDBJ databases">
        <title>FDA dAtabase for Regulatory Grade micrObial Sequences (FDA-ARGOS): Supporting development and validation of Infectious Disease Dx tests.</title>
        <authorList>
            <person name="Nelson B."/>
            <person name="Plummer A."/>
            <person name="Tallon L."/>
            <person name="Sadzewicz L."/>
            <person name="Zhao X."/>
            <person name="Boylan J."/>
            <person name="Ott S."/>
            <person name="Bowen H."/>
            <person name="Vavikolanu K."/>
            <person name="Mehta A."/>
            <person name="Aluvathingal J."/>
            <person name="Nadendla S."/>
            <person name="Myers T."/>
            <person name="Yan Y."/>
            <person name="Sichtig H."/>
        </authorList>
    </citation>
    <scope>NUCLEOTIDE SEQUENCE [LARGE SCALE GENOMIC DNA]</scope>
    <source>
        <strain evidence="1 2">FDAARGOS_1161</strain>
    </source>
</reference>
<protein>
    <submittedName>
        <fullName evidence="1">Uncharacterized protein</fullName>
    </submittedName>
</protein>